<evidence type="ECO:0000256" key="2">
    <source>
        <dbReference type="ARBA" id="ARBA00023315"/>
    </source>
</evidence>
<dbReference type="AlphaFoldDB" id="A0A916K0D2"/>
<accession>A0A916K0D2</accession>
<dbReference type="GO" id="GO:0016747">
    <property type="term" value="F:acyltransferase activity, transferring groups other than amino-acyl groups"/>
    <property type="evidence" value="ECO:0007669"/>
    <property type="project" value="InterPro"/>
</dbReference>
<reference evidence="4" key="1">
    <citation type="submission" date="2021-06" db="EMBL/GenBank/DDBJ databases">
        <authorList>
            <person name="Criscuolo A."/>
        </authorList>
    </citation>
    <scope>NUCLEOTIDE SEQUENCE</scope>
    <source>
        <strain evidence="4">CIP111803</strain>
    </source>
</reference>
<name>A0A916K0D2_9MICO</name>
<evidence type="ECO:0000256" key="1">
    <source>
        <dbReference type="ARBA" id="ARBA00022679"/>
    </source>
</evidence>
<dbReference type="CDD" id="cd04301">
    <property type="entry name" value="NAT_SF"/>
    <property type="match status" value="1"/>
</dbReference>
<dbReference type="Proteomes" id="UP000693892">
    <property type="component" value="Unassembled WGS sequence"/>
</dbReference>
<dbReference type="InterPro" id="IPR050832">
    <property type="entry name" value="Bact_Acetyltransf"/>
</dbReference>
<dbReference type="EMBL" id="CAJVAP010000031">
    <property type="protein sequence ID" value="CAG7618620.1"/>
    <property type="molecule type" value="Genomic_DNA"/>
</dbReference>
<evidence type="ECO:0000259" key="3">
    <source>
        <dbReference type="PROSITE" id="PS51186"/>
    </source>
</evidence>
<keyword evidence="2" id="KW-0012">Acyltransferase</keyword>
<evidence type="ECO:0000313" key="5">
    <source>
        <dbReference type="Proteomes" id="UP000693892"/>
    </source>
</evidence>
<dbReference type="RefSeq" id="WP_218116149.1">
    <property type="nucleotide sequence ID" value="NZ_CAJVAP010000031.1"/>
</dbReference>
<protein>
    <recommendedName>
        <fullName evidence="3">N-acetyltransferase domain-containing protein</fullName>
    </recommendedName>
</protein>
<comment type="caution">
    <text evidence="4">The sequence shown here is derived from an EMBL/GenBank/DDBJ whole genome shotgun (WGS) entry which is preliminary data.</text>
</comment>
<keyword evidence="1" id="KW-0808">Transferase</keyword>
<keyword evidence="5" id="KW-1185">Reference proteome</keyword>
<dbReference type="PANTHER" id="PTHR43877">
    <property type="entry name" value="AMINOALKYLPHOSPHONATE N-ACETYLTRANSFERASE-RELATED-RELATED"/>
    <property type="match status" value="1"/>
</dbReference>
<organism evidence="4 5">
    <name type="scientific">Leucobacter soli</name>
    <dbReference type="NCBI Taxonomy" id="2812850"/>
    <lineage>
        <taxon>Bacteria</taxon>
        <taxon>Bacillati</taxon>
        <taxon>Actinomycetota</taxon>
        <taxon>Actinomycetes</taxon>
        <taxon>Micrococcales</taxon>
        <taxon>Microbacteriaceae</taxon>
        <taxon>Leucobacter</taxon>
    </lineage>
</organism>
<gene>
    <name evidence="4" type="ORF">LEUCIP111803_02219</name>
</gene>
<dbReference type="PANTHER" id="PTHR43877:SF2">
    <property type="entry name" value="AMINOALKYLPHOSPHONATE N-ACETYLTRANSFERASE-RELATED"/>
    <property type="match status" value="1"/>
</dbReference>
<sequence length="184" mass="19683">MSGAPAPTPASVPSTGGASGAGVVVGLAGPDEFEAVDRLIDAAYRHDYGPSEHEDPSRFAAVRAERFDVWVAREGEELLGSVTTRRAGGPSLHERVPEGELDLRLLGVSPAARRRGIGALLMQHVLEHAAGVGFSGVSLKTQKYMTGAHRLYEELGFVRAPERDGLWVGDEKVLDLIAYRRDVA</sequence>
<dbReference type="InterPro" id="IPR000182">
    <property type="entry name" value="GNAT_dom"/>
</dbReference>
<feature type="domain" description="N-acetyltransferase" evidence="3">
    <location>
        <begin position="23"/>
        <end position="177"/>
    </location>
</feature>
<evidence type="ECO:0000313" key="4">
    <source>
        <dbReference type="EMBL" id="CAG7618620.1"/>
    </source>
</evidence>
<dbReference type="Pfam" id="PF00583">
    <property type="entry name" value="Acetyltransf_1"/>
    <property type="match status" value="1"/>
</dbReference>
<proteinExistence type="predicted"/>
<dbReference type="PROSITE" id="PS51186">
    <property type="entry name" value="GNAT"/>
    <property type="match status" value="1"/>
</dbReference>